<reference evidence="2" key="1">
    <citation type="submission" date="2021-02" db="EMBL/GenBank/DDBJ databases">
        <authorList>
            <person name="Vanwijnsberghe S."/>
        </authorList>
    </citation>
    <scope>NUCLEOTIDE SEQUENCE</scope>
    <source>
        <strain evidence="2">R-70211</strain>
    </source>
</reference>
<dbReference type="Pfam" id="PF13531">
    <property type="entry name" value="SBP_bac_11"/>
    <property type="match status" value="1"/>
</dbReference>
<dbReference type="SUPFAM" id="SSF53850">
    <property type="entry name" value="Periplasmic binding protein-like II"/>
    <property type="match status" value="1"/>
</dbReference>
<evidence type="ECO:0000313" key="3">
    <source>
        <dbReference type="Proteomes" id="UP000675121"/>
    </source>
</evidence>
<evidence type="ECO:0008006" key="4">
    <source>
        <dbReference type="Google" id="ProtNLM"/>
    </source>
</evidence>
<feature type="signal peptide" evidence="1">
    <location>
        <begin position="1"/>
        <end position="36"/>
    </location>
</feature>
<gene>
    <name evidence="2" type="ORF">R70211_01940</name>
</gene>
<dbReference type="RefSeq" id="WP_201070873.1">
    <property type="nucleotide sequence ID" value="NZ_CAJNAS010000004.1"/>
</dbReference>
<name>A0A9N8MV12_9BURK</name>
<proteinExistence type="predicted"/>
<evidence type="ECO:0000256" key="1">
    <source>
        <dbReference type="SAM" id="SignalP"/>
    </source>
</evidence>
<dbReference type="GO" id="GO:0015689">
    <property type="term" value="P:molybdate ion transport"/>
    <property type="evidence" value="ECO:0007669"/>
    <property type="project" value="TreeGrafter"/>
</dbReference>
<protein>
    <recommendedName>
        <fullName evidence="4">ABC transporter substrate-binding protein</fullName>
    </recommendedName>
</protein>
<evidence type="ECO:0000313" key="2">
    <source>
        <dbReference type="EMBL" id="CAE6878258.1"/>
    </source>
</evidence>
<comment type="caution">
    <text evidence="2">The sequence shown here is derived from an EMBL/GenBank/DDBJ whole genome shotgun (WGS) entry which is preliminary data.</text>
</comment>
<accession>A0A9N8MV12</accession>
<dbReference type="EMBL" id="CAJNAS010000004">
    <property type="protein sequence ID" value="CAE6878258.1"/>
    <property type="molecule type" value="Genomic_DNA"/>
</dbReference>
<dbReference type="Gene3D" id="3.40.190.10">
    <property type="entry name" value="Periplasmic binding protein-like II"/>
    <property type="match status" value="2"/>
</dbReference>
<dbReference type="AlphaFoldDB" id="A0A9N8MV12"/>
<dbReference type="PANTHER" id="PTHR30632">
    <property type="entry name" value="MOLYBDATE-BINDING PERIPLASMIC PROTEIN"/>
    <property type="match status" value="1"/>
</dbReference>
<keyword evidence="3" id="KW-1185">Reference proteome</keyword>
<dbReference type="InterPro" id="IPR050682">
    <property type="entry name" value="ModA/WtpA"/>
</dbReference>
<dbReference type="PANTHER" id="PTHR30632:SF0">
    <property type="entry name" value="SULFATE-BINDING PROTEIN"/>
    <property type="match status" value="1"/>
</dbReference>
<sequence>MAHICAQNPLHGFRRFLRLMLAVSLSCAAGLACASAAPPEADVFPPWQQGENNDALDRGLEFTVPQVDVLADFHGNLSSPKLVLFVGGNYFFATAPLVAQFEKDNPEYRGRIFWETIPPGLLVKQMKAGGTITVGNMTWTVKPDAYFAGLAKVKDLIADGTLSGPAVPYVTNQLTIMVRRDNPQHVTSLKDLARPELRLAMPNPEFEGVSRQIKASLVKAGGDALAKAVYEDKVRAGSTELTHIHHRQTALFLMQDRADAGVVWKSEALFQEQIGHPLAHVDIPDNENTTAIYAGALVNGAAHPQAARKWLAFIHSPAAFQIFERYGFGKYEPALSSTVQ</sequence>
<keyword evidence="1" id="KW-0732">Signal</keyword>
<organism evidence="2 3">
    <name type="scientific">Paraburkholderia domus</name>
    <dbReference type="NCBI Taxonomy" id="2793075"/>
    <lineage>
        <taxon>Bacteria</taxon>
        <taxon>Pseudomonadati</taxon>
        <taxon>Pseudomonadota</taxon>
        <taxon>Betaproteobacteria</taxon>
        <taxon>Burkholderiales</taxon>
        <taxon>Burkholderiaceae</taxon>
        <taxon>Paraburkholderia</taxon>
    </lineage>
</organism>
<dbReference type="Proteomes" id="UP000675121">
    <property type="component" value="Unassembled WGS sequence"/>
</dbReference>
<feature type="chain" id="PRO_5040507825" description="ABC transporter substrate-binding protein" evidence="1">
    <location>
        <begin position="37"/>
        <end position="340"/>
    </location>
</feature>
<dbReference type="GO" id="GO:0030973">
    <property type="term" value="F:molybdate ion binding"/>
    <property type="evidence" value="ECO:0007669"/>
    <property type="project" value="TreeGrafter"/>
</dbReference>